<feature type="domain" description="OmpA-like" evidence="6">
    <location>
        <begin position="203"/>
        <end position="325"/>
    </location>
</feature>
<keyword evidence="5" id="KW-0732">Signal</keyword>
<dbReference type="GO" id="GO:0009279">
    <property type="term" value="C:cell outer membrane"/>
    <property type="evidence" value="ECO:0007669"/>
    <property type="project" value="UniProtKB-SubCell"/>
</dbReference>
<accession>A0A3S9P4V0</accession>
<dbReference type="SUPFAM" id="SSF103088">
    <property type="entry name" value="OmpA-like"/>
    <property type="match status" value="1"/>
</dbReference>
<dbReference type="KEGG" id="fll:EI427_13540"/>
<dbReference type="PANTHER" id="PTHR30329">
    <property type="entry name" value="STATOR ELEMENT OF FLAGELLAR MOTOR COMPLEX"/>
    <property type="match status" value="1"/>
</dbReference>
<dbReference type="RefSeq" id="WP_126615515.1">
    <property type="nucleotide sequence ID" value="NZ_CP034562.1"/>
</dbReference>
<feature type="chain" id="PRO_5019126455" evidence="5">
    <location>
        <begin position="22"/>
        <end position="327"/>
    </location>
</feature>
<evidence type="ECO:0000313" key="7">
    <source>
        <dbReference type="EMBL" id="AZQ63227.1"/>
    </source>
</evidence>
<sequence>MIRGIIIYFYFLALSLTSVYAQTDDQFTVIGRINSDKGKSIEDVEVIVYTLNQNEKSNKVRLEQISSTISNEEGRYELHLPVDNNYKVAYFKSGWKTIDKPLIIHAIDAKENQKISVHSSLDKGDGLLTLNGIVINNSKELLRLYIHNVQSKTTLFLPDITKNFHTLLQSKGEYEIKVISDENYILYDEKIKVDAKSTEVDIMLSNYRKRLPNYPFDINTGQLSAEGKSELNLLAEEIKSDQTLKITIECHTDSRGDDEFNLKKSKEQAESIKNYLILQGVSPNRINANGFGENLLLNECKNNVKCSNLKHLENRRVEYLFSISNSN</sequence>
<organism evidence="7 8">
    <name type="scientific">Flammeovirga pectinis</name>
    <dbReference type="NCBI Taxonomy" id="2494373"/>
    <lineage>
        <taxon>Bacteria</taxon>
        <taxon>Pseudomonadati</taxon>
        <taxon>Bacteroidota</taxon>
        <taxon>Cytophagia</taxon>
        <taxon>Cytophagales</taxon>
        <taxon>Flammeovirgaceae</taxon>
        <taxon>Flammeovirga</taxon>
    </lineage>
</organism>
<dbReference type="CDD" id="cd07185">
    <property type="entry name" value="OmpA_C-like"/>
    <property type="match status" value="1"/>
</dbReference>
<dbReference type="Proteomes" id="UP000267268">
    <property type="component" value="Chromosome 1"/>
</dbReference>
<feature type="signal peptide" evidence="5">
    <location>
        <begin position="1"/>
        <end position="21"/>
    </location>
</feature>
<dbReference type="InterPro" id="IPR008969">
    <property type="entry name" value="CarboxyPept-like_regulatory"/>
</dbReference>
<dbReference type="PANTHER" id="PTHR30329:SF21">
    <property type="entry name" value="LIPOPROTEIN YIAD-RELATED"/>
    <property type="match status" value="1"/>
</dbReference>
<evidence type="ECO:0000259" key="6">
    <source>
        <dbReference type="PROSITE" id="PS51123"/>
    </source>
</evidence>
<name>A0A3S9P4V0_9BACT</name>
<dbReference type="OrthoDB" id="868723at2"/>
<proteinExistence type="predicted"/>
<dbReference type="InterPro" id="IPR036737">
    <property type="entry name" value="OmpA-like_sf"/>
</dbReference>
<evidence type="ECO:0000313" key="8">
    <source>
        <dbReference type="Proteomes" id="UP000267268"/>
    </source>
</evidence>
<keyword evidence="3" id="KW-0998">Cell outer membrane</keyword>
<keyword evidence="8" id="KW-1185">Reference proteome</keyword>
<dbReference type="SUPFAM" id="SSF49464">
    <property type="entry name" value="Carboxypeptidase regulatory domain-like"/>
    <property type="match status" value="1"/>
</dbReference>
<evidence type="ECO:0000256" key="2">
    <source>
        <dbReference type="ARBA" id="ARBA00023136"/>
    </source>
</evidence>
<dbReference type="AlphaFoldDB" id="A0A3S9P4V0"/>
<dbReference type="Pfam" id="PF00691">
    <property type="entry name" value="OmpA"/>
    <property type="match status" value="1"/>
</dbReference>
<reference evidence="7 8" key="1">
    <citation type="submission" date="2018-12" db="EMBL/GenBank/DDBJ databases">
        <title>Flammeovirga pectinis sp. nov., isolated from the gut of the Korean scallop, Patinopecten yessoensis.</title>
        <authorList>
            <person name="Bae J.-W."/>
            <person name="Jeong Y.-S."/>
            <person name="Kang W."/>
        </authorList>
    </citation>
    <scope>NUCLEOTIDE SEQUENCE [LARGE SCALE GENOMIC DNA]</scope>
    <source>
        <strain evidence="7 8">L12M1</strain>
    </source>
</reference>
<keyword evidence="2 4" id="KW-0472">Membrane</keyword>
<comment type="subcellular location">
    <subcellularLocation>
        <location evidence="1">Cell outer membrane</location>
    </subcellularLocation>
</comment>
<dbReference type="InterPro" id="IPR050330">
    <property type="entry name" value="Bact_OuterMem_StrucFunc"/>
</dbReference>
<dbReference type="EMBL" id="CP034562">
    <property type="protein sequence ID" value="AZQ63227.1"/>
    <property type="molecule type" value="Genomic_DNA"/>
</dbReference>
<evidence type="ECO:0000256" key="3">
    <source>
        <dbReference type="ARBA" id="ARBA00023237"/>
    </source>
</evidence>
<protein>
    <submittedName>
        <fullName evidence="7">OmpA family protein</fullName>
    </submittedName>
</protein>
<gene>
    <name evidence="7" type="ORF">EI427_13540</name>
</gene>
<dbReference type="PROSITE" id="PS51123">
    <property type="entry name" value="OMPA_2"/>
    <property type="match status" value="1"/>
</dbReference>
<dbReference type="InterPro" id="IPR006665">
    <property type="entry name" value="OmpA-like"/>
</dbReference>
<dbReference type="Gene3D" id="3.30.1330.60">
    <property type="entry name" value="OmpA-like domain"/>
    <property type="match status" value="1"/>
</dbReference>
<evidence type="ECO:0000256" key="5">
    <source>
        <dbReference type="SAM" id="SignalP"/>
    </source>
</evidence>
<dbReference type="PRINTS" id="PR01021">
    <property type="entry name" value="OMPADOMAIN"/>
</dbReference>
<evidence type="ECO:0000256" key="4">
    <source>
        <dbReference type="PROSITE-ProRule" id="PRU00473"/>
    </source>
</evidence>
<dbReference type="InterPro" id="IPR006664">
    <property type="entry name" value="OMP_bac"/>
</dbReference>
<evidence type="ECO:0000256" key="1">
    <source>
        <dbReference type="ARBA" id="ARBA00004442"/>
    </source>
</evidence>